<evidence type="ECO:0000256" key="6">
    <source>
        <dbReference type="ARBA" id="ARBA00022741"/>
    </source>
</evidence>
<dbReference type="NCBIfam" id="NF010167">
    <property type="entry name" value="PRK13648.1"/>
    <property type="match status" value="2"/>
</dbReference>
<dbReference type="PROSITE" id="PS00211">
    <property type="entry name" value="ABC_TRANSPORTER_1"/>
    <property type="match status" value="2"/>
</dbReference>
<dbReference type="SMART" id="SM00382">
    <property type="entry name" value="AAA"/>
    <property type="match status" value="2"/>
</dbReference>
<dbReference type="InterPro" id="IPR027417">
    <property type="entry name" value="P-loop_NTPase"/>
</dbReference>
<reference evidence="13 14" key="1">
    <citation type="submission" date="2021-11" db="EMBL/GenBank/DDBJ databases">
        <authorList>
            <person name="Depoorter E."/>
        </authorList>
    </citation>
    <scope>NUCLEOTIDE SEQUENCE [LARGE SCALE GENOMIC DNA]</scope>
    <source>
        <strain evidence="13 14">LMG 24289</strain>
    </source>
</reference>
<keyword evidence="5" id="KW-0677">Repeat</keyword>
<feature type="domain" description="ABC transporter" evidence="12">
    <location>
        <begin position="211"/>
        <end position="452"/>
    </location>
</feature>
<evidence type="ECO:0000256" key="11">
    <source>
        <dbReference type="HAMAP-Rule" id="MF_01572"/>
    </source>
</evidence>
<evidence type="ECO:0000313" key="13">
    <source>
        <dbReference type="EMBL" id="CAH0416690.1"/>
    </source>
</evidence>
<dbReference type="InterPro" id="IPR003439">
    <property type="entry name" value="ABC_transporter-like_ATP-bd"/>
</dbReference>
<dbReference type="GO" id="GO:0005524">
    <property type="term" value="F:ATP binding"/>
    <property type="evidence" value="ECO:0007669"/>
    <property type="project" value="UniProtKB-KW"/>
</dbReference>
<comment type="similarity">
    <text evidence="2">Belongs to the ABC transporter superfamily.</text>
</comment>
<feature type="transmembrane region" description="Helical" evidence="11">
    <location>
        <begin position="115"/>
        <end position="137"/>
    </location>
</feature>
<comment type="function">
    <text evidence="10">Probably part of an ABC transporter complex. Responsible for energy coupling to the transport system.</text>
</comment>
<feature type="transmembrane region" description="Helical" evidence="11">
    <location>
        <begin position="149"/>
        <end position="175"/>
    </location>
</feature>
<feature type="domain" description="ABC transporter" evidence="12">
    <location>
        <begin position="507"/>
        <end position="741"/>
    </location>
</feature>
<dbReference type="NCBIfam" id="NF010182">
    <property type="entry name" value="PRK13661.1"/>
    <property type="match status" value="1"/>
</dbReference>
<comment type="caution">
    <text evidence="13">The sequence shown here is derived from an EMBL/GenBank/DDBJ whole genome shotgun (WGS) entry which is preliminary data.</text>
</comment>
<dbReference type="EMBL" id="CAKKNS010000003">
    <property type="protein sequence ID" value="CAH0416690.1"/>
    <property type="molecule type" value="Genomic_DNA"/>
</dbReference>
<keyword evidence="8" id="KW-1278">Translocase</keyword>
<gene>
    <name evidence="13" type="primary">btuD_4</name>
    <name evidence="13" type="ORF">WFA24289_01001</name>
</gene>
<dbReference type="PANTHER" id="PTHR43553:SF26">
    <property type="entry name" value="ABC TRANSPORTER ATP-BINDING PROTEIN BC_2655-RELATED"/>
    <property type="match status" value="1"/>
</dbReference>
<dbReference type="InterPro" id="IPR022216">
    <property type="entry name" value="ABC_Co_transporter"/>
</dbReference>
<proteinExistence type="inferred from homology"/>
<evidence type="ECO:0000256" key="4">
    <source>
        <dbReference type="ARBA" id="ARBA00022475"/>
    </source>
</evidence>
<dbReference type="Pfam" id="PF07155">
    <property type="entry name" value="ECF-ribofla_trS"/>
    <property type="match status" value="1"/>
</dbReference>
<keyword evidence="11" id="KW-1133">Transmembrane helix</keyword>
<comment type="subcellular location">
    <subcellularLocation>
        <location evidence="11">Cell membrane</location>
        <topology evidence="11">Multi-pass membrane protein</topology>
    </subcellularLocation>
    <subcellularLocation>
        <location evidence="1">Cell membrane</location>
        <topology evidence="1">Peripheral membrane protein</topology>
    </subcellularLocation>
</comment>
<dbReference type="Pfam" id="PF12558">
    <property type="entry name" value="DUF3744"/>
    <property type="match status" value="1"/>
</dbReference>
<comment type="similarity">
    <text evidence="11">Belongs to the UPF0397 family.</text>
</comment>
<dbReference type="InterPro" id="IPR022914">
    <property type="entry name" value="UPF0397"/>
</dbReference>
<dbReference type="InterPro" id="IPR009825">
    <property type="entry name" value="ECF_substrate-spec-like"/>
</dbReference>
<dbReference type="Gene3D" id="1.10.1760.20">
    <property type="match status" value="1"/>
</dbReference>
<dbReference type="Gene3D" id="3.40.50.300">
    <property type="entry name" value="P-loop containing nucleotide triphosphate hydrolases"/>
    <property type="match status" value="2"/>
</dbReference>
<feature type="transmembrane region" description="Helical" evidence="11">
    <location>
        <begin position="49"/>
        <end position="70"/>
    </location>
</feature>
<dbReference type="Pfam" id="PF00005">
    <property type="entry name" value="ABC_tran"/>
    <property type="match status" value="2"/>
</dbReference>
<keyword evidence="7 13" id="KW-0067">ATP-binding</keyword>
<keyword evidence="4 11" id="KW-1003">Cell membrane</keyword>
<feature type="transmembrane region" description="Helical" evidence="11">
    <location>
        <begin position="82"/>
        <end position="103"/>
    </location>
</feature>
<dbReference type="InterPro" id="IPR017871">
    <property type="entry name" value="ABC_transporter-like_CS"/>
</dbReference>
<dbReference type="SUPFAM" id="SSF52540">
    <property type="entry name" value="P-loop containing nucleoside triphosphate hydrolases"/>
    <property type="match status" value="2"/>
</dbReference>
<keyword evidence="11" id="KW-0812">Transmembrane</keyword>
<evidence type="ECO:0000256" key="1">
    <source>
        <dbReference type="ARBA" id="ARBA00004202"/>
    </source>
</evidence>
<dbReference type="Proteomes" id="UP000789707">
    <property type="component" value="Unassembled WGS sequence"/>
</dbReference>
<sequence length="773" mass="84015">MKKKTQRSSLSVRTVVAIGIGTAILFLLKRWVSIPTLFPNTSIDTSYGFLGFFAVLFGPVAAFIIGFAGHALNDATQFGSPWLSWVITTGLVGMAIGSLKKYLDIESGQFGAKKITIYNGTQIVVNILGWGLVAPSLDMLIYSEPANKVFVQGIIASVSNSISTGVIGTLLLVAYAKSRTQKGSLVKETNAKPAPVEVEQTPTTVTADTIINFENVSFQYDSQAEPTLRNINLSIKRGEKVLIVGPSGSGKTTLGNLINGLIPHALKGELTGKVMVGGLDVTTANLFELSRHVGTVLQDPDSQFVALSAAEDIAFALENDATDLPTMRAKVSQWATELDLNQQLMQNPQTLSGGQKQRNAMAGVLIDGGEILLFDEPLAALDPAAGAQAMALIERLHQQFGMTVVMIEHRIEDVLMQPVDRIIVMNDGHIIADDTPAAILQKNIFKEVGLREPLYIEALKAAQVPLTNVTGLSDVTTIAAPELKNRLQAWQKLTETDDRKQADKPLLTLKQINFKYPMGPQIFKDFNLTIKQGEMVAIVGKNGVGKTTLSQLITGFVTPNAGTITLDGIDLATLSVKERADKIGYVMQDPNHMISKVMIRDEVALGLVLRGLAPAEIDRRVDEALKICGLYGFRNWPISALSFGQKKRVTIASILVLEPQIIILDEPTAGQDWAHYTEMMQFLKHLNTSTGVTLLFITHDMHLMLEYAHRTVALGPNGILADNTPAAILADEAVVTAASLAQTSLYKLAHRFDLDPISFTEQVIKYEMRGQHE</sequence>
<keyword evidence="3" id="KW-0813">Transport</keyword>
<evidence type="ECO:0000313" key="14">
    <source>
        <dbReference type="Proteomes" id="UP000789707"/>
    </source>
</evidence>
<dbReference type="InterPro" id="IPR003593">
    <property type="entry name" value="AAA+_ATPase"/>
</dbReference>
<feature type="transmembrane region" description="Helical" evidence="11">
    <location>
        <begin position="12"/>
        <end position="28"/>
    </location>
</feature>
<dbReference type="InterPro" id="IPR015856">
    <property type="entry name" value="ABC_transpr_CbiO/EcfA_su"/>
</dbReference>
<keyword evidence="9 11" id="KW-0472">Membrane</keyword>
<dbReference type="CDD" id="cd03225">
    <property type="entry name" value="ABC_cobalt_CbiO_domain1"/>
    <property type="match status" value="2"/>
</dbReference>
<keyword evidence="6" id="KW-0547">Nucleotide-binding</keyword>
<evidence type="ECO:0000256" key="2">
    <source>
        <dbReference type="ARBA" id="ARBA00005417"/>
    </source>
</evidence>
<evidence type="ECO:0000256" key="9">
    <source>
        <dbReference type="ARBA" id="ARBA00023136"/>
    </source>
</evidence>
<keyword evidence="14" id="KW-1185">Reference proteome</keyword>
<dbReference type="PROSITE" id="PS50893">
    <property type="entry name" value="ABC_TRANSPORTER_2"/>
    <property type="match status" value="2"/>
</dbReference>
<organism evidence="13 14">
    <name type="scientific">Periweissella fabaria</name>
    <dbReference type="NCBI Taxonomy" id="546157"/>
    <lineage>
        <taxon>Bacteria</taxon>
        <taxon>Bacillati</taxon>
        <taxon>Bacillota</taxon>
        <taxon>Bacilli</taxon>
        <taxon>Lactobacillales</taxon>
        <taxon>Lactobacillaceae</taxon>
        <taxon>Periweissella</taxon>
    </lineage>
</organism>
<dbReference type="InterPro" id="IPR050095">
    <property type="entry name" value="ECF_ABC_transporter_ATP-bd"/>
</dbReference>
<evidence type="ECO:0000256" key="10">
    <source>
        <dbReference type="ARBA" id="ARBA00025157"/>
    </source>
</evidence>
<name>A0ABM8Z7A3_9LACO</name>
<evidence type="ECO:0000256" key="8">
    <source>
        <dbReference type="ARBA" id="ARBA00022967"/>
    </source>
</evidence>
<dbReference type="HAMAP" id="MF_01572">
    <property type="entry name" value="UPF0397"/>
    <property type="match status" value="1"/>
</dbReference>
<evidence type="ECO:0000259" key="12">
    <source>
        <dbReference type="PROSITE" id="PS50893"/>
    </source>
</evidence>
<evidence type="ECO:0000256" key="5">
    <source>
        <dbReference type="ARBA" id="ARBA00022737"/>
    </source>
</evidence>
<dbReference type="PANTHER" id="PTHR43553">
    <property type="entry name" value="HEAVY METAL TRANSPORTER"/>
    <property type="match status" value="1"/>
</dbReference>
<accession>A0ABM8Z7A3</accession>
<protein>
    <recommendedName>
        <fullName evidence="11">UPF0397 protein WFA24289_01001</fullName>
    </recommendedName>
</protein>
<evidence type="ECO:0000256" key="7">
    <source>
        <dbReference type="ARBA" id="ARBA00022840"/>
    </source>
</evidence>
<evidence type="ECO:0000256" key="3">
    <source>
        <dbReference type="ARBA" id="ARBA00022448"/>
    </source>
</evidence>